<sequence>MTVIEPEPSLAATATPTPVATTPRIAKPTTVERTGRRVSRDPAEGNRGARLAPFRAAENFKI</sequence>
<protein>
    <submittedName>
        <fullName evidence="2">Uncharacterized protein</fullName>
    </submittedName>
</protein>
<evidence type="ECO:0000313" key="2">
    <source>
        <dbReference type="EMBL" id="MFD1325735.1"/>
    </source>
</evidence>
<accession>A0ABW3YN89</accession>
<proteinExistence type="predicted"/>
<organism evidence="2 3">
    <name type="scientific">Micromonospora sonneratiae</name>
    <dbReference type="NCBI Taxonomy" id="1184706"/>
    <lineage>
        <taxon>Bacteria</taxon>
        <taxon>Bacillati</taxon>
        <taxon>Actinomycetota</taxon>
        <taxon>Actinomycetes</taxon>
        <taxon>Micromonosporales</taxon>
        <taxon>Micromonosporaceae</taxon>
        <taxon>Micromonospora</taxon>
    </lineage>
</organism>
<dbReference type="EMBL" id="JBHTMP010000092">
    <property type="protein sequence ID" value="MFD1325735.1"/>
    <property type="molecule type" value="Genomic_DNA"/>
</dbReference>
<dbReference type="Proteomes" id="UP001597260">
    <property type="component" value="Unassembled WGS sequence"/>
</dbReference>
<comment type="caution">
    <text evidence="2">The sequence shown here is derived from an EMBL/GenBank/DDBJ whole genome shotgun (WGS) entry which is preliminary data.</text>
</comment>
<name>A0ABW3YN89_9ACTN</name>
<feature type="region of interest" description="Disordered" evidence="1">
    <location>
        <begin position="1"/>
        <end position="62"/>
    </location>
</feature>
<feature type="compositionally biased region" description="Low complexity" evidence="1">
    <location>
        <begin position="1"/>
        <end position="26"/>
    </location>
</feature>
<evidence type="ECO:0000256" key="1">
    <source>
        <dbReference type="SAM" id="MobiDB-lite"/>
    </source>
</evidence>
<keyword evidence="3" id="KW-1185">Reference proteome</keyword>
<feature type="compositionally biased region" description="Basic and acidic residues" evidence="1">
    <location>
        <begin position="33"/>
        <end position="44"/>
    </location>
</feature>
<dbReference type="RefSeq" id="WP_377578536.1">
    <property type="nucleotide sequence ID" value="NZ_JBHTMP010000092.1"/>
</dbReference>
<evidence type="ECO:0000313" key="3">
    <source>
        <dbReference type="Proteomes" id="UP001597260"/>
    </source>
</evidence>
<reference evidence="3" key="1">
    <citation type="journal article" date="2019" name="Int. J. Syst. Evol. Microbiol.">
        <title>The Global Catalogue of Microorganisms (GCM) 10K type strain sequencing project: providing services to taxonomists for standard genome sequencing and annotation.</title>
        <authorList>
            <consortium name="The Broad Institute Genomics Platform"/>
            <consortium name="The Broad Institute Genome Sequencing Center for Infectious Disease"/>
            <person name="Wu L."/>
            <person name="Ma J."/>
        </authorList>
    </citation>
    <scope>NUCLEOTIDE SEQUENCE [LARGE SCALE GENOMIC DNA]</scope>
    <source>
        <strain evidence="3">JCM 31037</strain>
    </source>
</reference>
<gene>
    <name evidence="2" type="ORF">ACFQ4H_32110</name>
</gene>